<name>A0A5B7CJS1_PORTR</name>
<dbReference type="AlphaFoldDB" id="A0A5B7CJS1"/>
<proteinExistence type="predicted"/>
<gene>
    <name evidence="1" type="ORF">E2C01_002377</name>
</gene>
<comment type="caution">
    <text evidence="1">The sequence shown here is derived from an EMBL/GenBank/DDBJ whole genome shotgun (WGS) entry which is preliminary data.</text>
</comment>
<protein>
    <submittedName>
        <fullName evidence="1">Uncharacterized protein</fullName>
    </submittedName>
</protein>
<reference evidence="1 2" key="1">
    <citation type="submission" date="2019-05" db="EMBL/GenBank/DDBJ databases">
        <title>Another draft genome of Portunus trituberculatus and its Hox gene families provides insights of decapod evolution.</title>
        <authorList>
            <person name="Jeong J.-H."/>
            <person name="Song I."/>
            <person name="Kim S."/>
            <person name="Choi T."/>
            <person name="Kim D."/>
            <person name="Ryu S."/>
            <person name="Kim W."/>
        </authorList>
    </citation>
    <scope>NUCLEOTIDE SEQUENCE [LARGE SCALE GENOMIC DNA]</scope>
    <source>
        <tissue evidence="1">Muscle</tissue>
    </source>
</reference>
<evidence type="ECO:0000313" key="1">
    <source>
        <dbReference type="EMBL" id="MPC09759.1"/>
    </source>
</evidence>
<accession>A0A5B7CJS1</accession>
<evidence type="ECO:0000313" key="2">
    <source>
        <dbReference type="Proteomes" id="UP000324222"/>
    </source>
</evidence>
<dbReference type="EMBL" id="VSRR010000084">
    <property type="protein sequence ID" value="MPC09759.1"/>
    <property type="molecule type" value="Genomic_DNA"/>
</dbReference>
<sequence>MKTNPLKVPVPTDLQIKAELHTIHEQSKSLVERARKAAMTGAVYSRTFDTKQSGKHQMRADPTFLLWIFTPQ</sequence>
<dbReference type="Proteomes" id="UP000324222">
    <property type="component" value="Unassembled WGS sequence"/>
</dbReference>
<organism evidence="1 2">
    <name type="scientific">Portunus trituberculatus</name>
    <name type="common">Swimming crab</name>
    <name type="synonym">Neptunus trituberculatus</name>
    <dbReference type="NCBI Taxonomy" id="210409"/>
    <lineage>
        <taxon>Eukaryota</taxon>
        <taxon>Metazoa</taxon>
        <taxon>Ecdysozoa</taxon>
        <taxon>Arthropoda</taxon>
        <taxon>Crustacea</taxon>
        <taxon>Multicrustacea</taxon>
        <taxon>Malacostraca</taxon>
        <taxon>Eumalacostraca</taxon>
        <taxon>Eucarida</taxon>
        <taxon>Decapoda</taxon>
        <taxon>Pleocyemata</taxon>
        <taxon>Brachyura</taxon>
        <taxon>Eubrachyura</taxon>
        <taxon>Portunoidea</taxon>
        <taxon>Portunidae</taxon>
        <taxon>Portuninae</taxon>
        <taxon>Portunus</taxon>
    </lineage>
</organism>
<keyword evidence="2" id="KW-1185">Reference proteome</keyword>